<dbReference type="InterPro" id="IPR016181">
    <property type="entry name" value="Acyl_CoA_acyltransferase"/>
</dbReference>
<dbReference type="Gene3D" id="3.40.630.30">
    <property type="match status" value="1"/>
</dbReference>
<dbReference type="KEGG" id="pbt:ING2E5B_0088"/>
<dbReference type="Proteomes" id="UP000032417">
    <property type="component" value="Chromosome 1"/>
</dbReference>
<organism evidence="1 2">
    <name type="scientific">Fermentimonas caenicola</name>
    <dbReference type="NCBI Taxonomy" id="1562970"/>
    <lineage>
        <taxon>Bacteria</taxon>
        <taxon>Pseudomonadati</taxon>
        <taxon>Bacteroidota</taxon>
        <taxon>Bacteroidia</taxon>
        <taxon>Bacteroidales</taxon>
        <taxon>Dysgonomonadaceae</taxon>
        <taxon>Fermentimonas</taxon>
    </lineage>
</organism>
<dbReference type="EMBL" id="LN515532">
    <property type="protein sequence ID" value="CEA14762.1"/>
    <property type="molecule type" value="Genomic_DNA"/>
</dbReference>
<protein>
    <submittedName>
        <fullName evidence="1">Uncharacterized protein</fullName>
    </submittedName>
</protein>
<sequence length="215" mass="24740">MDKFITFYDKYTIWQLSEDSLHELAGFVVRENYKHHSNSRPNIHFDAEVEAVYREEVRYFNHSRIFVAKNSENNIIGAIRLMLWDGRETLPIQSLFGIQCLNDISPDDSCSAIWHIGRLAVNTDIGRHGLLLFKSLLLYAMYPICNRKKGIVFAECDSKLLRTMKLMGIRVHSLGNGIEYLGSETIPVYSTYDDLVGFFRENQSFYGINQASVVA</sequence>
<evidence type="ECO:0000313" key="1">
    <source>
        <dbReference type="EMBL" id="CEA14762.1"/>
    </source>
</evidence>
<keyword evidence="2" id="KW-1185">Reference proteome</keyword>
<evidence type="ECO:0000313" key="2">
    <source>
        <dbReference type="Proteomes" id="UP000032417"/>
    </source>
</evidence>
<dbReference type="SUPFAM" id="SSF55729">
    <property type="entry name" value="Acyl-CoA N-acyltransferases (Nat)"/>
    <property type="match status" value="1"/>
</dbReference>
<gene>
    <name evidence="1" type="ORF">ING2E5B_0088</name>
</gene>
<name>A0A098BW21_9BACT</name>
<dbReference type="HOGENOM" id="CLU_1282257_0_0_10"/>
<reference evidence="1 2" key="1">
    <citation type="submission" date="2014-08" db="EMBL/GenBank/DDBJ databases">
        <authorList>
            <person name="Wibberg D."/>
        </authorList>
    </citation>
    <scope>NUCLEOTIDE SEQUENCE [LARGE SCALE GENOMIC DNA]</scope>
    <source>
        <strain evidence="2">ING2-E5B</strain>
    </source>
</reference>
<accession>A0A098BW21</accession>
<dbReference type="AlphaFoldDB" id="A0A098BW21"/>
<proteinExistence type="predicted"/>
<dbReference type="OrthoDB" id="1160046at2"/>